<evidence type="ECO:0000256" key="9">
    <source>
        <dbReference type="ARBA" id="ARBA00022692"/>
    </source>
</evidence>
<dbReference type="OrthoDB" id="188433at2"/>
<accession>A0A290Q7U1</accession>
<dbReference type="PANTHER" id="PTHR40457">
    <property type="entry name" value="PHOSPHOLIPASE A1"/>
    <property type="match status" value="1"/>
</dbReference>
<feature type="signal peptide" evidence="21">
    <location>
        <begin position="1"/>
        <end position="21"/>
    </location>
</feature>
<evidence type="ECO:0000256" key="14">
    <source>
        <dbReference type="ARBA" id="ARBA00022963"/>
    </source>
</evidence>
<dbReference type="KEGG" id="vbh:CMV30_10380"/>
<dbReference type="PANTHER" id="PTHR40457:SF1">
    <property type="entry name" value="PHOSPHOLIPASE A1"/>
    <property type="match status" value="1"/>
</dbReference>
<keyword evidence="10 20" id="KW-0479">Metal-binding</keyword>
<dbReference type="EC" id="3.1.1.32" evidence="6"/>
<keyword evidence="9" id="KW-0812">Transmembrane</keyword>
<evidence type="ECO:0000256" key="17">
    <source>
        <dbReference type="ARBA" id="ARBA00023237"/>
    </source>
</evidence>
<keyword evidence="8" id="KW-1134">Transmembrane beta strand</keyword>
<proteinExistence type="inferred from homology"/>
<sequence>MMHRFIAFTFALIGAAATALAAPIFNLLPPSSAVAPGSEVRIDLVALNPLTTEAVFEAPPTIGGTLILDTRSWTLSLRAEEAPSELIAAGGFGVRTYIFTVPKDLQGRVILEVTGITGSPLHAVLDINPSAASNPGSTSSSQSLTSLIAARPAATSLLRTFAGRLGVHEPIYFIYGPDDPVGKFQFSFKYRLLNLGQVTSKIVPATLQFAYTQRSLWDMSADSSPFYDTSYMPELIFESLAPATAKTGTGLTWLGYQVALKHESNGREGFDSRSLNTAYLRTALALGNLDGWHMLVVPEVFTYLTSLEDNPELKDYRGYGQLRLILGKNEGLSLVTTLWAGKEFDHPSMQLDLTLPVRTRLLDFETYFLIQYFNGYGESLRAYELKTSTIRAGFSFVR</sequence>
<evidence type="ECO:0000256" key="7">
    <source>
        <dbReference type="ARBA" id="ARBA00013278"/>
    </source>
</evidence>
<dbReference type="InterPro" id="IPR036541">
    <property type="entry name" value="PLipase_A1_sf"/>
</dbReference>
<dbReference type="PRINTS" id="PR01486">
    <property type="entry name" value="PHPHLIPASEA1"/>
</dbReference>
<feature type="active site" description="Nucleophile" evidence="19">
    <location>
        <position position="264"/>
    </location>
</feature>
<evidence type="ECO:0000256" key="2">
    <source>
        <dbReference type="ARBA" id="ARBA00001604"/>
    </source>
</evidence>
<comment type="subunit">
    <text evidence="5">Homodimer; dimerization is reversible, and the dimeric form is the active one.</text>
</comment>
<comment type="similarity">
    <text evidence="4">Belongs to the phospholipase A1 family.</text>
</comment>
<protein>
    <recommendedName>
        <fullName evidence="18">Phosphatidylcholine 1-acylhydrolase</fullName>
        <ecNumber evidence="6">3.1.1.32</ecNumber>
        <ecNumber evidence="7">3.1.1.4</ecNumber>
    </recommendedName>
</protein>
<feature type="binding site" description="in dimeric form" evidence="20">
    <location>
        <position position="223"/>
    </location>
    <ligand>
        <name>Ca(2+)</name>
        <dbReference type="ChEBI" id="CHEBI:29108"/>
        <label>1</label>
    </ligand>
</feature>
<evidence type="ECO:0000256" key="16">
    <source>
        <dbReference type="ARBA" id="ARBA00023136"/>
    </source>
</evidence>
<keyword evidence="15" id="KW-0443">Lipid metabolism</keyword>
<dbReference type="InterPro" id="IPR003187">
    <property type="entry name" value="PLipase_A1"/>
</dbReference>
<evidence type="ECO:0000256" key="13">
    <source>
        <dbReference type="ARBA" id="ARBA00022837"/>
    </source>
</evidence>
<evidence type="ECO:0000256" key="11">
    <source>
        <dbReference type="ARBA" id="ARBA00022729"/>
    </source>
</evidence>
<organism evidence="22 23">
    <name type="scientific">Nibricoccus aquaticus</name>
    <dbReference type="NCBI Taxonomy" id="2576891"/>
    <lineage>
        <taxon>Bacteria</taxon>
        <taxon>Pseudomonadati</taxon>
        <taxon>Verrucomicrobiota</taxon>
        <taxon>Opitutia</taxon>
        <taxon>Opitutales</taxon>
        <taxon>Opitutaceae</taxon>
        <taxon>Nibricoccus</taxon>
    </lineage>
</organism>
<evidence type="ECO:0000313" key="23">
    <source>
        <dbReference type="Proteomes" id="UP000217265"/>
    </source>
</evidence>
<dbReference type="SUPFAM" id="SSF56931">
    <property type="entry name" value="Outer membrane phospholipase A (OMPLA)"/>
    <property type="match status" value="1"/>
</dbReference>
<dbReference type="GO" id="GO:0009279">
    <property type="term" value="C:cell outer membrane"/>
    <property type="evidence" value="ECO:0007669"/>
    <property type="project" value="UniProtKB-SubCell"/>
</dbReference>
<keyword evidence="23" id="KW-1185">Reference proteome</keyword>
<dbReference type="Proteomes" id="UP000217265">
    <property type="component" value="Chromosome"/>
</dbReference>
<feature type="chain" id="PRO_5013398548" description="Phosphatidylcholine 1-acylhydrolase" evidence="21">
    <location>
        <begin position="22"/>
        <end position="398"/>
    </location>
</feature>
<name>A0A290Q7U1_9BACT</name>
<dbReference type="AlphaFoldDB" id="A0A290Q7U1"/>
<dbReference type="RefSeq" id="WP_096055959.1">
    <property type="nucleotide sequence ID" value="NZ_CP023344.1"/>
</dbReference>
<dbReference type="Gene3D" id="2.40.230.10">
    <property type="entry name" value="Phospholipase A1"/>
    <property type="match status" value="1"/>
</dbReference>
<keyword evidence="11 21" id="KW-0732">Signal</keyword>
<keyword evidence="13 20" id="KW-0106">Calcium</keyword>
<evidence type="ECO:0000256" key="18">
    <source>
        <dbReference type="ARBA" id="ARBA00032375"/>
    </source>
</evidence>
<gene>
    <name evidence="22" type="ORF">CMV30_10380</name>
</gene>
<comment type="catalytic activity">
    <reaction evidence="1">
        <text>a 1,2-diacyl-sn-glycero-3-phosphocholine + H2O = a 2-acyl-sn-glycero-3-phosphocholine + a fatty acid + H(+)</text>
        <dbReference type="Rhea" id="RHEA:18689"/>
        <dbReference type="ChEBI" id="CHEBI:15377"/>
        <dbReference type="ChEBI" id="CHEBI:15378"/>
        <dbReference type="ChEBI" id="CHEBI:28868"/>
        <dbReference type="ChEBI" id="CHEBI:57643"/>
        <dbReference type="ChEBI" id="CHEBI:57875"/>
        <dbReference type="EC" id="3.1.1.32"/>
    </reaction>
</comment>
<dbReference type="GO" id="GO:0046872">
    <property type="term" value="F:metal ion binding"/>
    <property type="evidence" value="ECO:0007669"/>
    <property type="project" value="UniProtKB-KW"/>
</dbReference>
<evidence type="ECO:0000256" key="1">
    <source>
        <dbReference type="ARBA" id="ARBA00000111"/>
    </source>
</evidence>
<keyword evidence="17" id="KW-0998">Cell outer membrane</keyword>
<evidence type="ECO:0000256" key="3">
    <source>
        <dbReference type="ARBA" id="ARBA00004571"/>
    </source>
</evidence>
<reference evidence="22 23" key="1">
    <citation type="submission" date="2017-09" db="EMBL/GenBank/DDBJ databases">
        <title>Complete genome sequence of Verrucomicrobial strain HZ-65, isolated from freshwater.</title>
        <authorList>
            <person name="Choi A."/>
        </authorList>
    </citation>
    <scope>NUCLEOTIDE SEQUENCE [LARGE SCALE GENOMIC DNA]</scope>
    <source>
        <strain evidence="22 23">HZ-65</strain>
    </source>
</reference>
<feature type="binding site" description="in dimeric form" evidence="20">
    <location>
        <position position="272"/>
    </location>
    <ligand>
        <name>Ca(2+)</name>
        <dbReference type="ChEBI" id="CHEBI:29108"/>
        <label>1</label>
    </ligand>
</feature>
<dbReference type="GO" id="GO:0016042">
    <property type="term" value="P:lipid catabolic process"/>
    <property type="evidence" value="ECO:0007669"/>
    <property type="project" value="UniProtKB-KW"/>
</dbReference>
<feature type="active site" description="Proton acceptor" evidence="19">
    <location>
        <position position="262"/>
    </location>
</feature>
<dbReference type="GO" id="GO:0004623">
    <property type="term" value="F:phospholipase A2 activity"/>
    <property type="evidence" value="ECO:0007669"/>
    <property type="project" value="UniProtKB-EC"/>
</dbReference>
<dbReference type="EC" id="3.1.1.4" evidence="7"/>
<evidence type="ECO:0000256" key="19">
    <source>
        <dbReference type="PIRSR" id="PIRSR603187-1"/>
    </source>
</evidence>
<keyword evidence="12" id="KW-0378">Hydrolase</keyword>
<dbReference type="EMBL" id="CP023344">
    <property type="protein sequence ID" value="ATC64327.1"/>
    <property type="molecule type" value="Genomic_DNA"/>
</dbReference>
<evidence type="ECO:0000256" key="8">
    <source>
        <dbReference type="ARBA" id="ARBA00022452"/>
    </source>
</evidence>
<evidence type="ECO:0000256" key="12">
    <source>
        <dbReference type="ARBA" id="ARBA00022801"/>
    </source>
</evidence>
<comment type="subcellular location">
    <subcellularLocation>
        <location evidence="3">Cell outer membrane</location>
        <topology evidence="3">Multi-pass membrane protein</topology>
    </subcellularLocation>
</comment>
<evidence type="ECO:0000313" key="22">
    <source>
        <dbReference type="EMBL" id="ATC64327.1"/>
    </source>
</evidence>
<evidence type="ECO:0000256" key="15">
    <source>
        <dbReference type="ARBA" id="ARBA00023098"/>
    </source>
</evidence>
<dbReference type="GO" id="GO:0008970">
    <property type="term" value="F:phospholipase A1 activity"/>
    <property type="evidence" value="ECO:0007669"/>
    <property type="project" value="UniProtKB-EC"/>
</dbReference>
<evidence type="ECO:0000256" key="10">
    <source>
        <dbReference type="ARBA" id="ARBA00022723"/>
    </source>
</evidence>
<dbReference type="Pfam" id="PF02253">
    <property type="entry name" value="PLA1"/>
    <property type="match status" value="1"/>
</dbReference>
<keyword evidence="16" id="KW-0472">Membrane</keyword>
<feature type="binding site" description="in dimeric form" evidence="20">
    <location>
        <position position="267"/>
    </location>
    <ligand>
        <name>Ca(2+)</name>
        <dbReference type="ChEBI" id="CHEBI:29108"/>
        <label>1</label>
    </ligand>
</feature>
<evidence type="ECO:0000256" key="5">
    <source>
        <dbReference type="ARBA" id="ARBA00011702"/>
    </source>
</evidence>
<comment type="cofactor">
    <cofactor evidence="20">
        <name>Ca(2+)</name>
        <dbReference type="ChEBI" id="CHEBI:29108"/>
    </cofactor>
    <text evidence="20">Binds 1 Ca(2+) ion per monomer.</text>
</comment>
<evidence type="ECO:0000256" key="4">
    <source>
        <dbReference type="ARBA" id="ARBA00010525"/>
    </source>
</evidence>
<evidence type="ECO:0000256" key="6">
    <source>
        <dbReference type="ARBA" id="ARBA00013179"/>
    </source>
</evidence>
<evidence type="ECO:0000256" key="21">
    <source>
        <dbReference type="SAM" id="SignalP"/>
    </source>
</evidence>
<keyword evidence="14" id="KW-0442">Lipid degradation</keyword>
<feature type="binding site" description="in dimeric form" evidence="20">
    <location>
        <position position="309"/>
    </location>
    <ligand>
        <name>Ca(2+)</name>
        <dbReference type="ChEBI" id="CHEBI:29108"/>
        <label>1</label>
    </ligand>
</feature>
<comment type="catalytic activity">
    <reaction evidence="2">
        <text>a 1,2-diacyl-sn-glycero-3-phosphocholine + H2O = a 1-acyl-sn-glycero-3-phosphocholine + a fatty acid + H(+)</text>
        <dbReference type="Rhea" id="RHEA:15801"/>
        <dbReference type="ChEBI" id="CHEBI:15377"/>
        <dbReference type="ChEBI" id="CHEBI:15378"/>
        <dbReference type="ChEBI" id="CHEBI:28868"/>
        <dbReference type="ChEBI" id="CHEBI:57643"/>
        <dbReference type="ChEBI" id="CHEBI:58168"/>
        <dbReference type="EC" id="3.1.1.4"/>
    </reaction>
</comment>
<evidence type="ECO:0000256" key="20">
    <source>
        <dbReference type="PIRSR" id="PIRSR603187-2"/>
    </source>
</evidence>